<protein>
    <submittedName>
        <fullName evidence="6">NAD(P)-dependent oxidoreductase</fullName>
    </submittedName>
</protein>
<evidence type="ECO:0000259" key="4">
    <source>
        <dbReference type="Pfam" id="PF03446"/>
    </source>
</evidence>
<reference evidence="6 7" key="1">
    <citation type="submission" date="2021-06" db="EMBL/GenBank/DDBJ databases">
        <authorList>
            <person name="Grouzdev D.S."/>
            <person name="Koziaeva V."/>
        </authorList>
    </citation>
    <scope>NUCLEOTIDE SEQUENCE [LARGE SCALE GENOMIC DNA]</scope>
    <source>
        <strain evidence="6 7">22</strain>
    </source>
</reference>
<dbReference type="PIRSF" id="PIRSF000103">
    <property type="entry name" value="HIBADH"/>
    <property type="match status" value="1"/>
</dbReference>
<dbReference type="Proteomes" id="UP000766595">
    <property type="component" value="Unassembled WGS sequence"/>
</dbReference>
<evidence type="ECO:0000256" key="2">
    <source>
        <dbReference type="ARBA" id="ARBA00023027"/>
    </source>
</evidence>
<evidence type="ECO:0000259" key="5">
    <source>
        <dbReference type="Pfam" id="PF14833"/>
    </source>
</evidence>
<dbReference type="Gene3D" id="3.40.50.720">
    <property type="entry name" value="NAD(P)-binding Rossmann-like Domain"/>
    <property type="match status" value="1"/>
</dbReference>
<dbReference type="PANTHER" id="PTHR22981">
    <property type="entry name" value="3-HYDROXYISOBUTYRATE DEHYDROGENASE-RELATED"/>
    <property type="match status" value="1"/>
</dbReference>
<dbReference type="InterPro" id="IPR002204">
    <property type="entry name" value="3-OH-isobutyrate_DH-rel_CS"/>
</dbReference>
<dbReference type="GO" id="GO:0050661">
    <property type="term" value="F:NADP binding"/>
    <property type="evidence" value="ECO:0007669"/>
    <property type="project" value="InterPro"/>
</dbReference>
<evidence type="ECO:0000256" key="1">
    <source>
        <dbReference type="ARBA" id="ARBA00023002"/>
    </source>
</evidence>
<dbReference type="PANTHER" id="PTHR22981:SF7">
    <property type="entry name" value="3-HYDROXYISOBUTYRATE DEHYDROGENASE, MITOCHONDRIAL"/>
    <property type="match status" value="1"/>
</dbReference>
<dbReference type="GO" id="GO:0016616">
    <property type="term" value="F:oxidoreductase activity, acting on the CH-OH group of donors, NAD or NADP as acceptor"/>
    <property type="evidence" value="ECO:0007669"/>
    <property type="project" value="TreeGrafter"/>
</dbReference>
<sequence>MMAHEIGFIGLGNMGTPMVRRLIAAGHRLIVTDVRPETARALEAEGARAVGSAREVADAAETVMVSLPFPKVVEEVAAAVAEGSRVRRFVDLSTTGSITSQRVAAMLATKGIVHLDSPVSGGIAGAVNGTLAVMVSGPRADYDLIQDALGQIGKLFFIGEKTGIAQTMKLANNLLSATALAATSEAVVMGVKAGIDPAVMIDVINTGSGRNSASQDKFPRSILPRTFDFGFATGLLYKDLKLCMEEAEALGAQMWVGMAVKQMYQLCNNLHGAGSDFTEIVKVPEAWAGVEVGPVPKKG</sequence>
<evidence type="ECO:0000313" key="6">
    <source>
        <dbReference type="EMBL" id="MBT9289983.1"/>
    </source>
</evidence>
<gene>
    <name evidence="6" type="ORF">KL771_10975</name>
</gene>
<keyword evidence="7" id="KW-1185">Reference proteome</keyword>
<dbReference type="InterPro" id="IPR036291">
    <property type="entry name" value="NAD(P)-bd_dom_sf"/>
</dbReference>
<dbReference type="SUPFAM" id="SSF51735">
    <property type="entry name" value="NAD(P)-binding Rossmann-fold domains"/>
    <property type="match status" value="1"/>
</dbReference>
<dbReference type="Gene3D" id="1.10.1040.10">
    <property type="entry name" value="N-(1-d-carboxylethyl)-l-norvaline Dehydrogenase, domain 2"/>
    <property type="match status" value="1"/>
</dbReference>
<keyword evidence="1" id="KW-0560">Oxidoreductase</keyword>
<dbReference type="InterPro" id="IPR015815">
    <property type="entry name" value="HIBADH-related"/>
</dbReference>
<dbReference type="PROSITE" id="PS00895">
    <property type="entry name" value="3_HYDROXYISOBUT_DH"/>
    <property type="match status" value="1"/>
</dbReference>
<evidence type="ECO:0000256" key="3">
    <source>
        <dbReference type="PIRSR" id="PIRSR000103-1"/>
    </source>
</evidence>
<dbReference type="InterPro" id="IPR013328">
    <property type="entry name" value="6PGD_dom2"/>
</dbReference>
<feature type="active site" evidence="3">
    <location>
        <position position="169"/>
    </location>
</feature>
<dbReference type="Pfam" id="PF14833">
    <property type="entry name" value="NAD_binding_11"/>
    <property type="match status" value="1"/>
</dbReference>
<dbReference type="GO" id="GO:0016054">
    <property type="term" value="P:organic acid catabolic process"/>
    <property type="evidence" value="ECO:0007669"/>
    <property type="project" value="UniProtKB-ARBA"/>
</dbReference>
<feature type="domain" description="6-phosphogluconate dehydrogenase NADP-binding" evidence="4">
    <location>
        <begin position="5"/>
        <end position="157"/>
    </location>
</feature>
<dbReference type="AlphaFoldDB" id="A0A947GB84"/>
<organism evidence="6 7">
    <name type="scientific">Prosthecodimorpha staleyi</name>
    <dbReference type="NCBI Taxonomy" id="2840188"/>
    <lineage>
        <taxon>Bacteria</taxon>
        <taxon>Pseudomonadati</taxon>
        <taxon>Pseudomonadota</taxon>
        <taxon>Alphaproteobacteria</taxon>
        <taxon>Hyphomicrobiales</taxon>
        <taxon>Ancalomicrobiaceae</taxon>
        <taxon>Prosthecodimorpha</taxon>
    </lineage>
</organism>
<comment type="caution">
    <text evidence="6">The sequence shown here is derived from an EMBL/GenBank/DDBJ whole genome shotgun (WGS) entry which is preliminary data.</text>
</comment>
<evidence type="ECO:0000313" key="7">
    <source>
        <dbReference type="Proteomes" id="UP000766595"/>
    </source>
</evidence>
<dbReference type="Pfam" id="PF03446">
    <property type="entry name" value="NAD_binding_2"/>
    <property type="match status" value="1"/>
</dbReference>
<name>A0A947GB84_9HYPH</name>
<dbReference type="SUPFAM" id="SSF48179">
    <property type="entry name" value="6-phosphogluconate dehydrogenase C-terminal domain-like"/>
    <property type="match status" value="1"/>
</dbReference>
<dbReference type="EMBL" id="JAHHZF010000005">
    <property type="protein sequence ID" value="MBT9289983.1"/>
    <property type="molecule type" value="Genomic_DNA"/>
</dbReference>
<keyword evidence="2" id="KW-0520">NAD</keyword>
<dbReference type="GO" id="GO:0051287">
    <property type="term" value="F:NAD binding"/>
    <property type="evidence" value="ECO:0007669"/>
    <property type="project" value="InterPro"/>
</dbReference>
<feature type="domain" description="3-hydroxyisobutyrate dehydrogenase-like NAD-binding" evidence="5">
    <location>
        <begin position="163"/>
        <end position="283"/>
    </location>
</feature>
<dbReference type="InterPro" id="IPR029154">
    <property type="entry name" value="HIBADH-like_NADP-bd"/>
</dbReference>
<dbReference type="InterPro" id="IPR008927">
    <property type="entry name" value="6-PGluconate_DH-like_C_sf"/>
</dbReference>
<dbReference type="InterPro" id="IPR006115">
    <property type="entry name" value="6PGDH_NADP-bd"/>
</dbReference>
<accession>A0A947GB84</accession>
<proteinExistence type="predicted"/>